<keyword evidence="4" id="KW-0472">Membrane</keyword>
<dbReference type="Pfam" id="PF05653">
    <property type="entry name" value="Mg_trans_NIPA"/>
    <property type="match status" value="1"/>
</dbReference>
<dbReference type="Gramene" id="MELO3C001510.2.1">
    <property type="protein sequence ID" value="MELO3C001510.2.1"/>
    <property type="gene ID" value="MELO3C001510.2"/>
</dbReference>
<evidence type="ECO:0000256" key="4">
    <source>
        <dbReference type="ARBA" id="ARBA00023136"/>
    </source>
</evidence>
<proteinExistence type="predicted"/>
<dbReference type="GO" id="GO:0005769">
    <property type="term" value="C:early endosome"/>
    <property type="evidence" value="ECO:0007669"/>
    <property type="project" value="UniProtKB-SubCell"/>
</dbReference>
<organism evidence="5">
    <name type="scientific">Cucumis melo</name>
    <name type="common">Muskmelon</name>
    <dbReference type="NCBI Taxonomy" id="3656"/>
    <lineage>
        <taxon>Eukaryota</taxon>
        <taxon>Viridiplantae</taxon>
        <taxon>Streptophyta</taxon>
        <taxon>Embryophyta</taxon>
        <taxon>Tracheophyta</taxon>
        <taxon>Spermatophyta</taxon>
        <taxon>Magnoliopsida</taxon>
        <taxon>eudicotyledons</taxon>
        <taxon>Gunneridae</taxon>
        <taxon>Pentapetalae</taxon>
        <taxon>rosids</taxon>
        <taxon>fabids</taxon>
        <taxon>Cucurbitales</taxon>
        <taxon>Cucurbitaceae</taxon>
        <taxon>Benincaseae</taxon>
        <taxon>Cucumis</taxon>
    </lineage>
</organism>
<keyword evidence="2" id="KW-0812">Transmembrane</keyword>
<name>A0A9I9CD18_CUCME</name>
<evidence type="ECO:0000256" key="1">
    <source>
        <dbReference type="ARBA" id="ARBA00004651"/>
    </source>
</evidence>
<protein>
    <submittedName>
        <fullName evidence="5">Uncharacterized protein</fullName>
    </submittedName>
</protein>
<dbReference type="AlphaFoldDB" id="A0A9I9CD18"/>
<dbReference type="GO" id="GO:0016020">
    <property type="term" value="C:membrane"/>
    <property type="evidence" value="ECO:0007669"/>
    <property type="project" value="UniProtKB-SubCell"/>
</dbReference>
<accession>A0A9I9CD18</accession>
<evidence type="ECO:0000256" key="3">
    <source>
        <dbReference type="ARBA" id="ARBA00022989"/>
    </source>
</evidence>
<dbReference type="EnsemblPlants" id="MELO3C001510.2.1">
    <property type="protein sequence ID" value="MELO3C001510.2.1"/>
    <property type="gene ID" value="MELO3C001510.2"/>
</dbReference>
<evidence type="ECO:0000256" key="2">
    <source>
        <dbReference type="ARBA" id="ARBA00022692"/>
    </source>
</evidence>
<evidence type="ECO:0000313" key="5">
    <source>
        <dbReference type="EnsemblPlants" id="MELO3C001510.2.1"/>
    </source>
</evidence>
<comment type="subcellular location">
    <subcellularLocation>
        <location evidence="1">Cell membrane</location>
        <topology evidence="1">Multi-pass membrane protein</topology>
    </subcellularLocation>
</comment>
<reference evidence="5" key="1">
    <citation type="submission" date="2023-03" db="UniProtKB">
        <authorList>
            <consortium name="EnsemblPlants"/>
        </authorList>
    </citation>
    <scope>IDENTIFICATION</scope>
</reference>
<sequence length="150" mass="16649">MRVNSPSCYHRRQLLPLPHRARASGGTLTLLTTGTLPARDRNGSRHVGGRPGMGLGCVRTWGVDVRRRDDMSSVGVPFVVPLFRHFGASGTRAGSGGYSYLFEPMWWAGMISKEAICELLVGLNYICRYEHHQNALLDCASSFDFEDCME</sequence>
<dbReference type="GO" id="GO:0015095">
    <property type="term" value="F:magnesium ion transmembrane transporter activity"/>
    <property type="evidence" value="ECO:0007669"/>
    <property type="project" value="InterPro"/>
</dbReference>
<dbReference type="InterPro" id="IPR008521">
    <property type="entry name" value="Mg_trans_NIPA"/>
</dbReference>
<keyword evidence="3" id="KW-1133">Transmembrane helix</keyword>